<dbReference type="NCBIfam" id="TIGR04183">
    <property type="entry name" value="Por_Secre_tail"/>
    <property type="match status" value="1"/>
</dbReference>
<keyword evidence="4" id="KW-1185">Reference proteome</keyword>
<dbReference type="Proteomes" id="UP001319104">
    <property type="component" value="Unassembled WGS sequence"/>
</dbReference>
<evidence type="ECO:0000313" key="4">
    <source>
        <dbReference type="Proteomes" id="UP001319104"/>
    </source>
</evidence>
<sequence>MVKIYILNLLLIFTLSSNLTASSSGDSFLPDKVYPNPASDYIYFQTDSVDRKFEFEIYSLIGNKQNYFIQIPEKGLYRFEIVQLQPGPYFLSVTDRETQEKQTFRFHKNN</sequence>
<proteinExistence type="predicted"/>
<dbReference type="InterPro" id="IPR026444">
    <property type="entry name" value="Secre_tail"/>
</dbReference>
<comment type="caution">
    <text evidence="3">The sequence shown here is derived from an EMBL/GenBank/DDBJ whole genome shotgun (WGS) entry which is preliminary data.</text>
</comment>
<dbReference type="Pfam" id="PF18962">
    <property type="entry name" value="Por_Secre_tail"/>
    <property type="match status" value="1"/>
</dbReference>
<feature type="domain" description="Secretion system C-terminal sorting" evidence="2">
    <location>
        <begin position="33"/>
        <end position="100"/>
    </location>
</feature>
<protein>
    <submittedName>
        <fullName evidence="3">T9SS type A sorting domain-containing protein</fullName>
    </submittedName>
</protein>
<gene>
    <name evidence="3" type="ORF">KI659_08840</name>
</gene>
<reference evidence="3 4" key="1">
    <citation type="submission" date="2021-05" db="EMBL/GenBank/DDBJ databases">
        <authorList>
            <person name="Zhang Z.D."/>
            <person name="Osman G."/>
        </authorList>
    </citation>
    <scope>NUCLEOTIDE SEQUENCE [LARGE SCALE GENOMIC DNA]</scope>
    <source>
        <strain evidence="3 4">KCTC 32217</strain>
    </source>
</reference>
<dbReference type="EMBL" id="JAHCMY010000003">
    <property type="protein sequence ID" value="MBS9524117.1"/>
    <property type="molecule type" value="Genomic_DNA"/>
</dbReference>
<organism evidence="3 4">
    <name type="scientific">Litoribacter ruber</name>
    <dbReference type="NCBI Taxonomy" id="702568"/>
    <lineage>
        <taxon>Bacteria</taxon>
        <taxon>Pseudomonadati</taxon>
        <taxon>Bacteroidota</taxon>
        <taxon>Cytophagia</taxon>
        <taxon>Cytophagales</taxon>
        <taxon>Cyclobacteriaceae</taxon>
        <taxon>Litoribacter</taxon>
    </lineage>
</organism>
<keyword evidence="1" id="KW-0732">Signal</keyword>
<evidence type="ECO:0000313" key="3">
    <source>
        <dbReference type="EMBL" id="MBS9524117.1"/>
    </source>
</evidence>
<dbReference type="RefSeq" id="WP_213944964.1">
    <property type="nucleotide sequence ID" value="NZ_JAHBGI010000005.1"/>
</dbReference>
<evidence type="ECO:0000259" key="2">
    <source>
        <dbReference type="Pfam" id="PF18962"/>
    </source>
</evidence>
<feature type="signal peptide" evidence="1">
    <location>
        <begin position="1"/>
        <end position="21"/>
    </location>
</feature>
<feature type="chain" id="PRO_5042874940" evidence="1">
    <location>
        <begin position="22"/>
        <end position="110"/>
    </location>
</feature>
<evidence type="ECO:0000256" key="1">
    <source>
        <dbReference type="SAM" id="SignalP"/>
    </source>
</evidence>
<dbReference type="AlphaFoldDB" id="A0AAP2CHA7"/>
<accession>A0AAP2CHA7</accession>
<name>A0AAP2CHA7_9BACT</name>